<evidence type="ECO:0000313" key="3">
    <source>
        <dbReference type="EMBL" id="KAK5100197.1"/>
    </source>
</evidence>
<proteinExistence type="predicted"/>
<organism evidence="3 4">
    <name type="scientific">Lithohypha guttulata</name>
    <dbReference type="NCBI Taxonomy" id="1690604"/>
    <lineage>
        <taxon>Eukaryota</taxon>
        <taxon>Fungi</taxon>
        <taxon>Dikarya</taxon>
        <taxon>Ascomycota</taxon>
        <taxon>Pezizomycotina</taxon>
        <taxon>Eurotiomycetes</taxon>
        <taxon>Chaetothyriomycetidae</taxon>
        <taxon>Chaetothyriales</taxon>
        <taxon>Trichomeriaceae</taxon>
        <taxon>Lithohypha</taxon>
    </lineage>
</organism>
<dbReference type="Proteomes" id="UP001345013">
    <property type="component" value="Unassembled WGS sequence"/>
</dbReference>
<name>A0ABR0KNX8_9EURO</name>
<evidence type="ECO:0000256" key="1">
    <source>
        <dbReference type="SAM" id="MobiDB-lite"/>
    </source>
</evidence>
<keyword evidence="4" id="KW-1185">Reference proteome</keyword>
<feature type="region of interest" description="Disordered" evidence="1">
    <location>
        <begin position="43"/>
        <end position="73"/>
    </location>
</feature>
<evidence type="ECO:0000256" key="2">
    <source>
        <dbReference type="SAM" id="Phobius"/>
    </source>
</evidence>
<feature type="transmembrane region" description="Helical" evidence="2">
    <location>
        <begin position="81"/>
        <end position="104"/>
    </location>
</feature>
<feature type="compositionally biased region" description="Low complexity" evidence="1">
    <location>
        <begin position="43"/>
        <end position="54"/>
    </location>
</feature>
<feature type="region of interest" description="Disordered" evidence="1">
    <location>
        <begin position="112"/>
        <end position="143"/>
    </location>
</feature>
<protein>
    <submittedName>
        <fullName evidence="3">Uncharacterized protein</fullName>
    </submittedName>
</protein>
<comment type="caution">
    <text evidence="3">The sequence shown here is derived from an EMBL/GenBank/DDBJ whole genome shotgun (WGS) entry which is preliminary data.</text>
</comment>
<keyword evidence="2" id="KW-1133">Transmembrane helix</keyword>
<keyword evidence="2" id="KW-0812">Transmembrane</keyword>
<dbReference type="EMBL" id="JAVRRG010000007">
    <property type="protein sequence ID" value="KAK5100197.1"/>
    <property type="molecule type" value="Genomic_DNA"/>
</dbReference>
<accession>A0ABR0KNX8</accession>
<keyword evidence="2" id="KW-0472">Membrane</keyword>
<sequence length="246" mass="26195">MTLVETIAQPATTFVSTRTQAIIITDYAQYGFVVASEAAATSKSSTSKDIPSSTGTDADASPSANSQGAPAPATAPSKLPLILSVVLGVISLVFIASLIGWYMLWRRRKHRKNATAPASTTPGAETSELAGTTNIAQKTGSTTRITASPVEIDSLEKTTNSPSAHVLKSQTSTQCRSQDSATLGISIVADVPRSFFKHDAYGTLQRRQYPQRDQIKALSSTTRLVPRAEVSYLSFVDRGQQPGDYP</sequence>
<feature type="compositionally biased region" description="Polar residues" evidence="1">
    <location>
        <begin position="116"/>
        <end position="143"/>
    </location>
</feature>
<gene>
    <name evidence="3" type="ORF">LTR24_000992</name>
</gene>
<evidence type="ECO:0000313" key="4">
    <source>
        <dbReference type="Proteomes" id="UP001345013"/>
    </source>
</evidence>
<reference evidence="3 4" key="1">
    <citation type="submission" date="2023-08" db="EMBL/GenBank/DDBJ databases">
        <title>Black Yeasts Isolated from many extreme environments.</title>
        <authorList>
            <person name="Coleine C."/>
            <person name="Stajich J.E."/>
            <person name="Selbmann L."/>
        </authorList>
    </citation>
    <scope>NUCLEOTIDE SEQUENCE [LARGE SCALE GENOMIC DNA]</scope>
    <source>
        <strain evidence="3 4">CCFEE 5885</strain>
    </source>
</reference>